<evidence type="ECO:0000256" key="7">
    <source>
        <dbReference type="RuleBase" id="RU363032"/>
    </source>
</evidence>
<feature type="transmembrane region" description="Helical" evidence="7">
    <location>
        <begin position="20"/>
        <end position="45"/>
    </location>
</feature>
<evidence type="ECO:0000256" key="2">
    <source>
        <dbReference type="ARBA" id="ARBA00022448"/>
    </source>
</evidence>
<feature type="transmembrane region" description="Helical" evidence="7">
    <location>
        <begin position="152"/>
        <end position="170"/>
    </location>
</feature>
<feature type="transmembrane region" description="Helical" evidence="7">
    <location>
        <begin position="78"/>
        <end position="99"/>
    </location>
</feature>
<feature type="transmembrane region" description="Helical" evidence="7">
    <location>
        <begin position="216"/>
        <end position="238"/>
    </location>
</feature>
<evidence type="ECO:0000256" key="3">
    <source>
        <dbReference type="ARBA" id="ARBA00022475"/>
    </source>
</evidence>
<evidence type="ECO:0000256" key="1">
    <source>
        <dbReference type="ARBA" id="ARBA00004651"/>
    </source>
</evidence>
<feature type="transmembrane region" description="Helical" evidence="7">
    <location>
        <begin position="111"/>
        <end position="132"/>
    </location>
</feature>
<dbReference type="Proteomes" id="UP000030002">
    <property type="component" value="Unassembled WGS sequence"/>
</dbReference>
<evidence type="ECO:0000256" key="4">
    <source>
        <dbReference type="ARBA" id="ARBA00022692"/>
    </source>
</evidence>
<evidence type="ECO:0000313" key="9">
    <source>
        <dbReference type="EMBL" id="KGN30860.1"/>
    </source>
</evidence>
<keyword evidence="6 7" id="KW-0472">Membrane</keyword>
<name>A0A0A0J098_9MICO</name>
<evidence type="ECO:0000313" key="10">
    <source>
        <dbReference type="Proteomes" id="UP000030002"/>
    </source>
</evidence>
<evidence type="ECO:0000256" key="6">
    <source>
        <dbReference type="ARBA" id="ARBA00023136"/>
    </source>
</evidence>
<dbReference type="GO" id="GO:0055085">
    <property type="term" value="P:transmembrane transport"/>
    <property type="evidence" value="ECO:0007669"/>
    <property type="project" value="InterPro"/>
</dbReference>
<keyword evidence="3" id="KW-1003">Cell membrane</keyword>
<comment type="similarity">
    <text evidence="7">Belongs to the binding-protein-dependent transport system permease family.</text>
</comment>
<protein>
    <submittedName>
        <fullName evidence="9">Sugar ABC transporter permease</fullName>
    </submittedName>
</protein>
<dbReference type="PROSITE" id="PS50928">
    <property type="entry name" value="ABC_TM1"/>
    <property type="match status" value="1"/>
</dbReference>
<dbReference type="GO" id="GO:0005886">
    <property type="term" value="C:plasma membrane"/>
    <property type="evidence" value="ECO:0007669"/>
    <property type="project" value="UniProtKB-SubCell"/>
</dbReference>
<dbReference type="SUPFAM" id="SSF161098">
    <property type="entry name" value="MetI-like"/>
    <property type="match status" value="1"/>
</dbReference>
<organism evidence="9 10">
    <name type="scientific">Knoellia sinensis KCTC 19936</name>
    <dbReference type="NCBI Taxonomy" id="1385520"/>
    <lineage>
        <taxon>Bacteria</taxon>
        <taxon>Bacillati</taxon>
        <taxon>Actinomycetota</taxon>
        <taxon>Actinomycetes</taxon>
        <taxon>Micrococcales</taxon>
        <taxon>Intrasporangiaceae</taxon>
        <taxon>Knoellia</taxon>
    </lineage>
</organism>
<sequence length="294" mass="32740">MRPRRLLSHRRREAYAGLLFVLPMALLFIIFRFGPSLAGLLLGFFDYYPGDTPEFVGVENFKRLAEDPNFWTALKVTLIFGFLSVPTGLAISTVMALLVRRGSRTVNFFRSVYFLPVITSLVVAAAVFGWFFSTGGPVSSVQSALGLGDASWLRSETLVILALVVVNVWTRYGYGMLILLARLQDQPRELEDAMRTDGASSMQRFRHLTLPHLRPALFFLAVIETTASFQIFDLVYLMTGGGPARASHTLVLDLYERGFRNLEFGMASAIGGVLFVLTLVVAGIQHFMLGRDRT</sequence>
<evidence type="ECO:0000259" key="8">
    <source>
        <dbReference type="PROSITE" id="PS50928"/>
    </source>
</evidence>
<dbReference type="CDD" id="cd06261">
    <property type="entry name" value="TM_PBP2"/>
    <property type="match status" value="1"/>
</dbReference>
<gene>
    <name evidence="9" type="ORF">N802_05550</name>
</gene>
<keyword evidence="4 7" id="KW-0812">Transmembrane</keyword>
<proteinExistence type="inferred from homology"/>
<dbReference type="PANTHER" id="PTHR30193">
    <property type="entry name" value="ABC TRANSPORTER PERMEASE PROTEIN"/>
    <property type="match status" value="1"/>
</dbReference>
<dbReference type="InterPro" id="IPR035906">
    <property type="entry name" value="MetI-like_sf"/>
</dbReference>
<dbReference type="STRING" id="1385520.N802_05550"/>
<comment type="caution">
    <text evidence="9">The sequence shown here is derived from an EMBL/GenBank/DDBJ whole genome shotgun (WGS) entry which is preliminary data.</text>
</comment>
<keyword evidence="5 7" id="KW-1133">Transmembrane helix</keyword>
<dbReference type="InterPro" id="IPR000515">
    <property type="entry name" value="MetI-like"/>
</dbReference>
<keyword evidence="10" id="KW-1185">Reference proteome</keyword>
<dbReference type="Pfam" id="PF00528">
    <property type="entry name" value="BPD_transp_1"/>
    <property type="match status" value="1"/>
</dbReference>
<dbReference type="EMBL" id="AVPJ01000015">
    <property type="protein sequence ID" value="KGN30860.1"/>
    <property type="molecule type" value="Genomic_DNA"/>
</dbReference>
<dbReference type="AlphaFoldDB" id="A0A0A0J098"/>
<dbReference type="Gene3D" id="1.10.3720.10">
    <property type="entry name" value="MetI-like"/>
    <property type="match status" value="1"/>
</dbReference>
<comment type="subcellular location">
    <subcellularLocation>
        <location evidence="1 7">Cell membrane</location>
        <topology evidence="1 7">Multi-pass membrane protein</topology>
    </subcellularLocation>
</comment>
<dbReference type="InterPro" id="IPR051393">
    <property type="entry name" value="ABC_transporter_permease"/>
</dbReference>
<feature type="transmembrane region" description="Helical" evidence="7">
    <location>
        <begin position="264"/>
        <end position="284"/>
    </location>
</feature>
<accession>A0A0A0J098</accession>
<reference evidence="9 10" key="1">
    <citation type="submission" date="2013-08" db="EMBL/GenBank/DDBJ databases">
        <title>The genome sequence of Knoellia sinensis.</title>
        <authorList>
            <person name="Zhu W."/>
            <person name="Wang G."/>
        </authorList>
    </citation>
    <scope>NUCLEOTIDE SEQUENCE [LARGE SCALE GENOMIC DNA]</scope>
    <source>
        <strain evidence="9 10">KCTC 19936</strain>
    </source>
</reference>
<dbReference type="eggNOG" id="COG1175">
    <property type="taxonomic scope" value="Bacteria"/>
</dbReference>
<feature type="domain" description="ABC transmembrane type-1" evidence="8">
    <location>
        <begin position="74"/>
        <end position="285"/>
    </location>
</feature>
<evidence type="ECO:0000256" key="5">
    <source>
        <dbReference type="ARBA" id="ARBA00022989"/>
    </source>
</evidence>
<keyword evidence="2 7" id="KW-0813">Transport</keyword>
<dbReference type="PANTHER" id="PTHR30193:SF37">
    <property type="entry name" value="INNER MEMBRANE ABC TRANSPORTER PERMEASE PROTEIN YCJO"/>
    <property type="match status" value="1"/>
</dbReference>